<dbReference type="Proteomes" id="UP001156881">
    <property type="component" value="Unassembled WGS sequence"/>
</dbReference>
<reference evidence="2 3" key="3">
    <citation type="submission" date="2020-08" db="EMBL/GenBank/DDBJ databases">
        <title>Genomic Encyclopedia of Type Strains, Phase IV (KMG-IV): sequencing the most valuable type-strain genomes for metagenomic binning, comparative biology and taxonomic classification.</title>
        <authorList>
            <person name="Goeker M."/>
        </authorList>
    </citation>
    <scope>NUCLEOTIDE SEQUENCE [LARGE SCALE GENOMIC DNA]</scope>
    <source>
        <strain evidence="2 3">DSM 24105</strain>
    </source>
</reference>
<evidence type="ECO:0000313" key="3">
    <source>
        <dbReference type="Proteomes" id="UP000517759"/>
    </source>
</evidence>
<reference evidence="1" key="1">
    <citation type="journal article" date="2014" name="Int. J. Syst. Evol. Microbiol.">
        <title>Complete genome of a new Firmicutes species belonging to the dominant human colonic microbiota ('Ruminococcus bicirculans') reveals two chromosomes and a selective capacity to utilize plant glucans.</title>
        <authorList>
            <consortium name="NISC Comparative Sequencing Program"/>
            <person name="Wegmann U."/>
            <person name="Louis P."/>
            <person name="Goesmann A."/>
            <person name="Henrissat B."/>
            <person name="Duncan S.H."/>
            <person name="Flint H.J."/>
        </authorList>
    </citation>
    <scope>NUCLEOTIDE SEQUENCE</scope>
    <source>
        <strain evidence="1">NBRC 107710</strain>
    </source>
</reference>
<dbReference type="Proteomes" id="UP000517759">
    <property type="component" value="Unassembled WGS sequence"/>
</dbReference>
<accession>A0A7W6AS49</accession>
<keyword evidence="4" id="KW-1185">Reference proteome</keyword>
<reference evidence="1" key="4">
    <citation type="submission" date="2023-01" db="EMBL/GenBank/DDBJ databases">
        <title>Draft genome sequence of Methylobacterium brachythecii strain NBRC 107710.</title>
        <authorList>
            <person name="Sun Q."/>
            <person name="Mori K."/>
        </authorList>
    </citation>
    <scope>NUCLEOTIDE SEQUENCE</scope>
    <source>
        <strain evidence="1">NBRC 107710</strain>
    </source>
</reference>
<evidence type="ECO:0000313" key="4">
    <source>
        <dbReference type="Proteomes" id="UP001156881"/>
    </source>
</evidence>
<dbReference type="RefSeq" id="WP_183509524.1">
    <property type="nucleotide sequence ID" value="NZ_BSPG01000066.1"/>
</dbReference>
<name>A0A7W6AS49_9HYPH</name>
<sequence length="67" mass="7356">MPDFVATLIAALALCLGLIALNTLTRWTMPLWPIPVDENGFLQVGGAVLIARLSWRRAIRPVPRSTT</sequence>
<evidence type="ECO:0000313" key="1">
    <source>
        <dbReference type="EMBL" id="GLS46992.1"/>
    </source>
</evidence>
<dbReference type="EMBL" id="JACIDN010000009">
    <property type="protein sequence ID" value="MBB3904952.1"/>
    <property type="molecule type" value="Genomic_DNA"/>
</dbReference>
<dbReference type="EMBL" id="BSPG01000066">
    <property type="protein sequence ID" value="GLS46992.1"/>
    <property type="molecule type" value="Genomic_DNA"/>
</dbReference>
<comment type="caution">
    <text evidence="2">The sequence shown here is derived from an EMBL/GenBank/DDBJ whole genome shotgun (WGS) entry which is preliminary data.</text>
</comment>
<protein>
    <submittedName>
        <fullName evidence="2">Uncharacterized protein</fullName>
    </submittedName>
</protein>
<reference evidence="4" key="2">
    <citation type="journal article" date="2019" name="Int. J. Syst. Evol. Microbiol.">
        <title>The Global Catalogue of Microorganisms (GCM) 10K type strain sequencing project: providing services to taxonomists for standard genome sequencing and annotation.</title>
        <authorList>
            <consortium name="The Broad Institute Genomics Platform"/>
            <consortium name="The Broad Institute Genome Sequencing Center for Infectious Disease"/>
            <person name="Wu L."/>
            <person name="Ma J."/>
        </authorList>
    </citation>
    <scope>NUCLEOTIDE SEQUENCE [LARGE SCALE GENOMIC DNA]</scope>
    <source>
        <strain evidence="4">NBRC 107710</strain>
    </source>
</reference>
<evidence type="ECO:0000313" key="2">
    <source>
        <dbReference type="EMBL" id="MBB3904952.1"/>
    </source>
</evidence>
<organism evidence="2 3">
    <name type="scientific">Methylobacterium brachythecii</name>
    <dbReference type="NCBI Taxonomy" id="1176177"/>
    <lineage>
        <taxon>Bacteria</taxon>
        <taxon>Pseudomonadati</taxon>
        <taxon>Pseudomonadota</taxon>
        <taxon>Alphaproteobacteria</taxon>
        <taxon>Hyphomicrobiales</taxon>
        <taxon>Methylobacteriaceae</taxon>
        <taxon>Methylobacterium</taxon>
    </lineage>
</organism>
<dbReference type="AlphaFoldDB" id="A0A7W6AS49"/>
<gene>
    <name evidence="1" type="ORF">GCM10007884_49920</name>
    <name evidence="2" type="ORF">GGR33_004478</name>
</gene>
<proteinExistence type="predicted"/>